<accession>A0A9W9WUB4</accession>
<feature type="compositionally biased region" description="Basic and acidic residues" evidence="1">
    <location>
        <begin position="277"/>
        <end position="286"/>
    </location>
</feature>
<name>A0A9W9WUB4_9EURO</name>
<feature type="region of interest" description="Disordered" evidence="1">
    <location>
        <begin position="100"/>
        <end position="195"/>
    </location>
</feature>
<dbReference type="Gene3D" id="1.10.10.60">
    <property type="entry name" value="Homeodomain-like"/>
    <property type="match status" value="1"/>
</dbReference>
<feature type="compositionally biased region" description="Polar residues" evidence="1">
    <location>
        <begin position="156"/>
        <end position="174"/>
    </location>
</feature>
<dbReference type="RefSeq" id="XP_056787424.1">
    <property type="nucleotide sequence ID" value="XM_056937559.1"/>
</dbReference>
<evidence type="ECO:0000256" key="1">
    <source>
        <dbReference type="SAM" id="MobiDB-lite"/>
    </source>
</evidence>
<feature type="compositionally biased region" description="Polar residues" evidence="1">
    <location>
        <begin position="58"/>
        <end position="72"/>
    </location>
</feature>
<feature type="region of interest" description="Disordered" evidence="1">
    <location>
        <begin position="557"/>
        <end position="580"/>
    </location>
</feature>
<reference evidence="3" key="2">
    <citation type="journal article" date="2023" name="IMA Fungus">
        <title>Comparative genomic study of the Penicillium genus elucidates a diverse pangenome and 15 lateral gene transfer events.</title>
        <authorList>
            <person name="Petersen C."/>
            <person name="Sorensen T."/>
            <person name="Nielsen M.R."/>
            <person name="Sondergaard T.E."/>
            <person name="Sorensen J.L."/>
            <person name="Fitzpatrick D.A."/>
            <person name="Frisvad J.C."/>
            <person name="Nielsen K.L."/>
        </authorList>
    </citation>
    <scope>NUCLEOTIDE SEQUENCE</scope>
    <source>
        <strain evidence="3">IBT 30728</strain>
    </source>
</reference>
<feature type="compositionally biased region" description="Acidic residues" evidence="1">
    <location>
        <begin position="373"/>
        <end position="384"/>
    </location>
</feature>
<feature type="compositionally biased region" description="Low complexity" evidence="1">
    <location>
        <begin position="348"/>
        <end position="357"/>
    </location>
</feature>
<gene>
    <name evidence="3" type="ORF">N7539_007958</name>
</gene>
<dbReference type="Proteomes" id="UP001148312">
    <property type="component" value="Unassembled WGS sequence"/>
</dbReference>
<dbReference type="EMBL" id="JAPWDQ010000011">
    <property type="protein sequence ID" value="KAJ5475671.1"/>
    <property type="molecule type" value="Genomic_DNA"/>
</dbReference>
<dbReference type="SMART" id="SM00717">
    <property type="entry name" value="SANT"/>
    <property type="match status" value="1"/>
</dbReference>
<evidence type="ECO:0000259" key="2">
    <source>
        <dbReference type="PROSITE" id="PS50090"/>
    </source>
</evidence>
<dbReference type="PROSITE" id="PS50090">
    <property type="entry name" value="MYB_LIKE"/>
    <property type="match status" value="1"/>
</dbReference>
<feature type="compositionally biased region" description="Low complexity" evidence="1">
    <location>
        <begin position="571"/>
        <end position="580"/>
    </location>
</feature>
<feature type="region of interest" description="Disordered" evidence="1">
    <location>
        <begin position="210"/>
        <end position="393"/>
    </location>
</feature>
<organism evidence="3 4">
    <name type="scientific">Penicillium diatomitis</name>
    <dbReference type="NCBI Taxonomy" id="2819901"/>
    <lineage>
        <taxon>Eukaryota</taxon>
        <taxon>Fungi</taxon>
        <taxon>Dikarya</taxon>
        <taxon>Ascomycota</taxon>
        <taxon>Pezizomycotina</taxon>
        <taxon>Eurotiomycetes</taxon>
        <taxon>Eurotiomycetidae</taxon>
        <taxon>Eurotiales</taxon>
        <taxon>Aspergillaceae</taxon>
        <taxon>Penicillium</taxon>
    </lineage>
</organism>
<keyword evidence="4" id="KW-1185">Reference proteome</keyword>
<feature type="compositionally biased region" description="Polar residues" evidence="1">
    <location>
        <begin position="236"/>
        <end position="247"/>
    </location>
</feature>
<dbReference type="InterPro" id="IPR009057">
    <property type="entry name" value="Homeodomain-like_sf"/>
</dbReference>
<dbReference type="GeneID" id="81627808"/>
<dbReference type="Pfam" id="PF13921">
    <property type="entry name" value="Myb_DNA-bind_6"/>
    <property type="match status" value="1"/>
</dbReference>
<evidence type="ECO:0000313" key="4">
    <source>
        <dbReference type="Proteomes" id="UP001148312"/>
    </source>
</evidence>
<reference evidence="3" key="1">
    <citation type="submission" date="2022-12" db="EMBL/GenBank/DDBJ databases">
        <authorList>
            <person name="Petersen C."/>
        </authorList>
    </citation>
    <scope>NUCLEOTIDE SEQUENCE</scope>
    <source>
        <strain evidence="3">IBT 30728</strain>
    </source>
</reference>
<sequence length="580" mass="63370">MVSIDLDNIIHYHPSPIPKPPYNPPHLATFSHVPSHLPSNQPVLIHPLPPRPQCLSHEPSQTSRACRQSPSPAASFLIPDRDAHPNEFDMELANLEMAEFESQETPGPCLGGSEESQSKNINDTQSKELHDQHRGSHSDDRFTDDLRVLSEDPATPQDTAASSDSAETDLSSAANAPACPVGADGSVSPNEPETQLSTFGCETVVNSLAAGNASSDQAPSPNPSIPVPARDEPEPANQQSFRSSETGAESRKLTPLPVTEAHPIQLHARNLSATRGSHVDVRRDGNGIRSTDWYPDDEALSSPISPELQQKKQATSGSEAKGSPRDLSRSCSVSVVVPITRSRGLPLTRSTRASSTRCTGKRKSRAKTPCNVDSDDPDDSDYTDGNDSGVGDIDALPRLQKRQRRTAAAKIQPAQARRGSPYRLFSLPAPEEEIANSCPDTSFQDMQTIPIRGFLTRETFLSRVIYSCTFEEDRQPSCPHKQTKARAYEESLDKTGHTTHPSNKKASTRATRFLPDEDELLIELKEKRNLPWSRIVKHFPGRTKGALQVRYSTKLKNRGTGGYRRGRSGRITRSATTAVA</sequence>
<protein>
    <recommendedName>
        <fullName evidence="2">Myb-like domain-containing protein</fullName>
    </recommendedName>
</protein>
<dbReference type="InterPro" id="IPR001005">
    <property type="entry name" value="SANT/Myb"/>
</dbReference>
<comment type="caution">
    <text evidence="3">The sequence shown here is derived from an EMBL/GenBank/DDBJ whole genome shotgun (WGS) entry which is preliminary data.</text>
</comment>
<dbReference type="CDD" id="cd00167">
    <property type="entry name" value="SANT"/>
    <property type="match status" value="1"/>
</dbReference>
<feature type="domain" description="Myb-like" evidence="2">
    <location>
        <begin position="505"/>
        <end position="555"/>
    </location>
</feature>
<dbReference type="AlphaFoldDB" id="A0A9W9WUB4"/>
<feature type="region of interest" description="Disordered" evidence="1">
    <location>
        <begin position="51"/>
        <end position="81"/>
    </location>
</feature>
<feature type="compositionally biased region" description="Basic and acidic residues" evidence="1">
    <location>
        <begin position="125"/>
        <end position="150"/>
    </location>
</feature>
<dbReference type="SUPFAM" id="SSF46689">
    <property type="entry name" value="Homeodomain-like"/>
    <property type="match status" value="1"/>
</dbReference>
<feature type="compositionally biased region" description="Polar residues" evidence="1">
    <location>
        <begin position="302"/>
        <end position="318"/>
    </location>
</feature>
<proteinExistence type="predicted"/>
<feature type="compositionally biased region" description="Polar residues" evidence="1">
    <location>
        <begin position="114"/>
        <end position="124"/>
    </location>
</feature>
<evidence type="ECO:0000313" key="3">
    <source>
        <dbReference type="EMBL" id="KAJ5475671.1"/>
    </source>
</evidence>